<accession>A0A3B1BX08</accession>
<name>A0A3B1BX08_9ZZZZ</name>
<feature type="non-terminal residue" evidence="4">
    <location>
        <position position="1"/>
    </location>
</feature>
<dbReference type="PANTHER" id="PTHR43591:SF24">
    <property type="entry name" value="2-METHOXY-6-POLYPRENYL-1,4-BENZOQUINOL METHYLASE, MITOCHONDRIAL"/>
    <property type="match status" value="1"/>
</dbReference>
<dbReference type="PROSITE" id="PS01184">
    <property type="entry name" value="UBIE_2"/>
    <property type="match status" value="1"/>
</dbReference>
<reference evidence="4" key="1">
    <citation type="submission" date="2018-06" db="EMBL/GenBank/DDBJ databases">
        <authorList>
            <person name="Zhirakovskaya E."/>
        </authorList>
    </citation>
    <scope>NUCLEOTIDE SEQUENCE</scope>
</reference>
<dbReference type="InterPro" id="IPR023576">
    <property type="entry name" value="UbiE/COQ5_MeTrFase_CS"/>
</dbReference>
<dbReference type="CDD" id="cd02440">
    <property type="entry name" value="AdoMet_MTases"/>
    <property type="match status" value="1"/>
</dbReference>
<dbReference type="InterPro" id="IPR004033">
    <property type="entry name" value="UbiE/COQ5_MeTrFase"/>
</dbReference>
<dbReference type="NCBIfam" id="TIGR01934">
    <property type="entry name" value="MenG_MenH_UbiE"/>
    <property type="match status" value="1"/>
</dbReference>
<dbReference type="EMBL" id="UOGA01000076">
    <property type="protein sequence ID" value="VAX16833.1"/>
    <property type="molecule type" value="Genomic_DNA"/>
</dbReference>
<dbReference type="EC" id="2.1.1.163" evidence="4"/>
<evidence type="ECO:0000313" key="4">
    <source>
        <dbReference type="EMBL" id="VAX16833.1"/>
    </source>
</evidence>
<proteinExistence type="predicted"/>
<dbReference type="GO" id="GO:0043770">
    <property type="term" value="F:demethylmenaquinone methyltransferase activity"/>
    <property type="evidence" value="ECO:0007669"/>
    <property type="project" value="UniProtKB-EC"/>
</dbReference>
<dbReference type="PROSITE" id="PS51608">
    <property type="entry name" value="SAM_MT_UBIE"/>
    <property type="match status" value="1"/>
</dbReference>
<keyword evidence="2 4" id="KW-0808">Transferase</keyword>
<dbReference type="GO" id="GO:0042181">
    <property type="term" value="P:ketone biosynthetic process"/>
    <property type="evidence" value="ECO:0007669"/>
    <property type="project" value="UniProtKB-ARBA"/>
</dbReference>
<dbReference type="GO" id="GO:0032259">
    <property type="term" value="P:methylation"/>
    <property type="evidence" value="ECO:0007669"/>
    <property type="project" value="UniProtKB-KW"/>
</dbReference>
<sequence>RKEAVALFGSLAGKNVLDVACGTGDLAIAIVKAGDDTTTVTGADFSKEMLKIGTEKIKKNNLGNRVTLEEGDALNLKYDDSSFDCVSCAFGVRNFADLDIGLKEMSRVLKKGGTMVVLEFTAPKNRLVGLLYRFYFTRLLPIIGGVVSGKKSAYTYLPDSVYKFPSPPEFKKRMESVGLSDVSFIPLTLGICGIHTGVKT</sequence>
<evidence type="ECO:0000256" key="1">
    <source>
        <dbReference type="ARBA" id="ARBA00022603"/>
    </source>
</evidence>
<evidence type="ECO:0000256" key="2">
    <source>
        <dbReference type="ARBA" id="ARBA00022679"/>
    </source>
</evidence>
<evidence type="ECO:0000256" key="3">
    <source>
        <dbReference type="ARBA" id="ARBA00022691"/>
    </source>
</evidence>
<keyword evidence="1 4" id="KW-0489">Methyltransferase</keyword>
<keyword evidence="3" id="KW-0949">S-adenosyl-L-methionine</keyword>
<organism evidence="4">
    <name type="scientific">hydrothermal vent metagenome</name>
    <dbReference type="NCBI Taxonomy" id="652676"/>
    <lineage>
        <taxon>unclassified sequences</taxon>
        <taxon>metagenomes</taxon>
        <taxon>ecological metagenomes</taxon>
    </lineage>
</organism>
<dbReference type="InterPro" id="IPR029063">
    <property type="entry name" value="SAM-dependent_MTases_sf"/>
</dbReference>
<gene>
    <name evidence="4" type="ORF">MNBD_NITROSPINAE04-1356</name>
</gene>
<dbReference type="Pfam" id="PF01209">
    <property type="entry name" value="Ubie_methyltran"/>
    <property type="match status" value="1"/>
</dbReference>
<dbReference type="SUPFAM" id="SSF53335">
    <property type="entry name" value="S-adenosyl-L-methionine-dependent methyltransferases"/>
    <property type="match status" value="1"/>
</dbReference>
<dbReference type="AlphaFoldDB" id="A0A3B1BX08"/>
<dbReference type="PANTHER" id="PTHR43591">
    <property type="entry name" value="METHYLTRANSFERASE"/>
    <property type="match status" value="1"/>
</dbReference>
<dbReference type="Gene3D" id="3.40.50.150">
    <property type="entry name" value="Vaccinia Virus protein VP39"/>
    <property type="match status" value="1"/>
</dbReference>
<protein>
    <submittedName>
        <fullName evidence="4">Demethylmenaquinone methyltransferase</fullName>
        <ecNumber evidence="4">2.1.1.163</ecNumber>
    </submittedName>
</protein>